<dbReference type="InterPro" id="IPR016186">
    <property type="entry name" value="C-type_lectin-like/link_sf"/>
</dbReference>
<dbReference type="GO" id="GO:0030246">
    <property type="term" value="F:carbohydrate binding"/>
    <property type="evidence" value="ECO:0007669"/>
    <property type="project" value="UniProtKB-KW"/>
</dbReference>
<evidence type="ECO:0000313" key="5">
    <source>
        <dbReference type="Ensembl" id="ENSAPEP00000004379.1"/>
    </source>
</evidence>
<reference evidence="5 6" key="1">
    <citation type="submission" date="2018-03" db="EMBL/GenBank/DDBJ databases">
        <title>Finding Nemo's genes: A chromosome-scale reference assembly of the genome of the orange clownfish Amphiprion percula.</title>
        <authorList>
            <person name="Lehmann R."/>
        </authorList>
    </citation>
    <scope>NUCLEOTIDE SEQUENCE</scope>
</reference>
<dbReference type="InterPro" id="IPR001304">
    <property type="entry name" value="C-type_lectin-like"/>
</dbReference>
<dbReference type="AlphaFoldDB" id="A0A3P8RYW4"/>
<dbReference type="Gene3D" id="3.10.100.10">
    <property type="entry name" value="Mannose-Binding Protein A, subunit A"/>
    <property type="match status" value="1"/>
</dbReference>
<feature type="transmembrane region" description="Helical" evidence="3">
    <location>
        <begin position="26"/>
        <end position="49"/>
    </location>
</feature>
<dbReference type="Proteomes" id="UP000265080">
    <property type="component" value="Chromosome 3"/>
</dbReference>
<dbReference type="PROSITE" id="PS50041">
    <property type="entry name" value="C_TYPE_LECTIN_2"/>
    <property type="match status" value="1"/>
</dbReference>
<dbReference type="STRING" id="161767.ENSAPEP00000004379"/>
<keyword evidence="3" id="KW-0472">Membrane</keyword>
<proteinExistence type="predicted"/>
<feature type="domain" description="C-type lectin" evidence="4">
    <location>
        <begin position="86"/>
        <end position="187"/>
    </location>
</feature>
<reference evidence="5" key="3">
    <citation type="submission" date="2025-09" db="UniProtKB">
        <authorList>
            <consortium name="Ensembl"/>
        </authorList>
    </citation>
    <scope>IDENTIFICATION</scope>
</reference>
<evidence type="ECO:0000259" key="4">
    <source>
        <dbReference type="PROSITE" id="PS50041"/>
    </source>
</evidence>
<sequence>ILRLSFKNKTDTDNPMLYIKLQTLKLVALSFGLLCILQAVLNISLHLTLSEYENDQQSSQTVYNIHNIQVLSCVFLQAQHFGWVHFSDSVYYVSSTMKNWQESRDDCIQKGADLVIINSREEQEFTRHFRKDIWIGLTDQEMEGKWKWVDGSPLTKSDEDCGDIKFFAEENDWNDKPCHFKNVWMCEKTVAL</sequence>
<evidence type="ECO:0000313" key="6">
    <source>
        <dbReference type="Proteomes" id="UP000265080"/>
    </source>
</evidence>
<dbReference type="InterPro" id="IPR033989">
    <property type="entry name" value="CD209-like_CTLD"/>
</dbReference>
<keyword evidence="6" id="KW-1185">Reference proteome</keyword>
<name>A0A3P8RYW4_AMPPE</name>
<dbReference type="Pfam" id="PF00059">
    <property type="entry name" value="Lectin_C"/>
    <property type="match status" value="1"/>
</dbReference>
<dbReference type="PANTHER" id="PTHR22803">
    <property type="entry name" value="MANNOSE, PHOSPHOLIPASE, LECTIN RECEPTOR RELATED"/>
    <property type="match status" value="1"/>
</dbReference>
<keyword evidence="3" id="KW-0812">Transmembrane</keyword>
<dbReference type="InterPro" id="IPR016187">
    <property type="entry name" value="CTDL_fold"/>
</dbReference>
<evidence type="ECO:0000256" key="2">
    <source>
        <dbReference type="ARBA" id="ARBA00023157"/>
    </source>
</evidence>
<keyword evidence="2" id="KW-1015">Disulfide bond</keyword>
<dbReference type="Ensembl" id="ENSAPET00000004498.1">
    <property type="protein sequence ID" value="ENSAPEP00000004379.1"/>
    <property type="gene ID" value="ENSAPEG00000003148.1"/>
</dbReference>
<dbReference type="InterPro" id="IPR018378">
    <property type="entry name" value="C-type_lectin_CS"/>
</dbReference>
<keyword evidence="3" id="KW-1133">Transmembrane helix</keyword>
<evidence type="ECO:0000256" key="3">
    <source>
        <dbReference type="SAM" id="Phobius"/>
    </source>
</evidence>
<dbReference type="InterPro" id="IPR050111">
    <property type="entry name" value="C-type_lectin/snaclec_domain"/>
</dbReference>
<dbReference type="SUPFAM" id="SSF56436">
    <property type="entry name" value="C-type lectin-like"/>
    <property type="match status" value="1"/>
</dbReference>
<dbReference type="PROSITE" id="PS00615">
    <property type="entry name" value="C_TYPE_LECTIN_1"/>
    <property type="match status" value="1"/>
</dbReference>
<evidence type="ECO:0000256" key="1">
    <source>
        <dbReference type="ARBA" id="ARBA00022734"/>
    </source>
</evidence>
<accession>A0A3P8RYW4</accession>
<dbReference type="CDD" id="cd03590">
    <property type="entry name" value="CLECT_DC-SIGN_like"/>
    <property type="match status" value="1"/>
</dbReference>
<dbReference type="GeneTree" id="ENSGT01020000230338"/>
<reference evidence="5" key="2">
    <citation type="submission" date="2025-08" db="UniProtKB">
        <authorList>
            <consortium name="Ensembl"/>
        </authorList>
    </citation>
    <scope>IDENTIFICATION</scope>
</reference>
<keyword evidence="1" id="KW-0430">Lectin</keyword>
<protein>
    <recommendedName>
        <fullName evidence="4">C-type lectin domain-containing protein</fullName>
    </recommendedName>
</protein>
<organism evidence="5 6">
    <name type="scientific">Amphiprion percula</name>
    <name type="common">Orange clownfish</name>
    <name type="synonym">Lutjanus percula</name>
    <dbReference type="NCBI Taxonomy" id="161767"/>
    <lineage>
        <taxon>Eukaryota</taxon>
        <taxon>Metazoa</taxon>
        <taxon>Chordata</taxon>
        <taxon>Craniata</taxon>
        <taxon>Vertebrata</taxon>
        <taxon>Euteleostomi</taxon>
        <taxon>Actinopterygii</taxon>
        <taxon>Neopterygii</taxon>
        <taxon>Teleostei</taxon>
        <taxon>Neoteleostei</taxon>
        <taxon>Acanthomorphata</taxon>
        <taxon>Ovalentaria</taxon>
        <taxon>Pomacentridae</taxon>
        <taxon>Amphiprion</taxon>
    </lineage>
</organism>
<dbReference type="SMART" id="SM00034">
    <property type="entry name" value="CLECT"/>
    <property type="match status" value="1"/>
</dbReference>
<dbReference type="OMA" id="CTTENFW"/>